<evidence type="ECO:0000313" key="2">
    <source>
        <dbReference type="EMBL" id="ARV77254.1"/>
    </source>
</evidence>
<proteinExistence type="predicted"/>
<dbReference type="EMBL" id="MF063068">
    <property type="protein sequence ID" value="ARV77254.1"/>
    <property type="molecule type" value="Genomic_DNA"/>
</dbReference>
<name>A0A1Y0SXC0_9CAUD</name>
<accession>A0A1Y0SXC0</accession>
<dbReference type="OrthoDB" id="15953at10239"/>
<dbReference type="Proteomes" id="UP000224829">
    <property type="component" value="Segment"/>
</dbReference>
<evidence type="ECO:0000256" key="1">
    <source>
        <dbReference type="SAM" id="Phobius"/>
    </source>
</evidence>
<protein>
    <submittedName>
        <fullName evidence="2">Virion structural protein</fullName>
    </submittedName>
</protein>
<gene>
    <name evidence="2" type="ORF">NOXIFER_84</name>
</gene>
<organism evidence="2 3">
    <name type="scientific">Pseudomonas phage Noxifer</name>
    <dbReference type="NCBI Taxonomy" id="2006684"/>
    <lineage>
        <taxon>Viruses</taxon>
        <taxon>Duplodnaviria</taxon>
        <taxon>Heunggongvirae</taxon>
        <taxon>Uroviricota</taxon>
        <taxon>Caudoviricetes</taxon>
        <taxon>Chimalliviridae</taxon>
        <taxon>Noxifervirus</taxon>
        <taxon>Noxifervirus noxifer</taxon>
    </lineage>
</organism>
<sequence>MAKETVSLELLNVKAKRRLGIRIEAVVEKWIERREFGSFYTSEQLLELQKIVKDEMGVNVEFVINNSPYINACVGVVSIPGHSGSTYRGPGTKPVTMIGASLPQQLRTIKIDLDKGKITGSMTDDFKNRMTLYAGLITDNDVRSTAGEITSVILHELGHVWNQYFALGDYVWLNYYLQEGVDVVMGKKPNIYKLEILTEAGLEKYGDKDALAAVKAAPTAKNVRRAILMAFQKAPRHHLISTDVDVSRLREEQLADIFASRMGYARESISFQVKIGKKFGNRYMVGSTAFVFSEISKVLLNMGALAGFGGAVAAGAAIGAYAIAPIAIIAIAMRLVALSMGYDSDSKIYDNDMERCAKFRLDLVAQLKVLGTDPLVREQLLEDIKMSDELTAIYRKNTTLYEAMQLVLQPESRRNRHQRAREEDIERLLNNDLFVAAAKFNTLSEKIK</sequence>
<feature type="transmembrane region" description="Helical" evidence="1">
    <location>
        <begin position="312"/>
        <end position="337"/>
    </location>
</feature>
<keyword evidence="1" id="KW-0812">Transmembrane</keyword>
<reference evidence="2 3" key="1">
    <citation type="submission" date="2017-05" db="EMBL/GenBank/DDBJ databases">
        <authorList>
            <person name="Song R."/>
            <person name="Chenine A.L."/>
            <person name="Ruprecht R.M."/>
        </authorList>
    </citation>
    <scope>NUCLEOTIDE SEQUENCE [LARGE SCALE GENOMIC DNA]</scope>
</reference>
<keyword evidence="1" id="KW-1133">Transmembrane helix</keyword>
<keyword evidence="3" id="KW-1185">Reference proteome</keyword>
<keyword evidence="1" id="KW-0472">Membrane</keyword>
<evidence type="ECO:0000313" key="3">
    <source>
        <dbReference type="Proteomes" id="UP000224829"/>
    </source>
</evidence>